<evidence type="ECO:0000256" key="1">
    <source>
        <dbReference type="SAM" id="MobiDB-lite"/>
    </source>
</evidence>
<evidence type="ECO:0000313" key="2">
    <source>
        <dbReference type="EMBL" id="HGT40314.1"/>
    </source>
</evidence>
<reference evidence="2" key="1">
    <citation type="journal article" date="2020" name="mSystems">
        <title>Genome- and Community-Level Interaction Insights into Carbon Utilization and Element Cycling Functions of Hydrothermarchaeota in Hydrothermal Sediment.</title>
        <authorList>
            <person name="Zhou Z."/>
            <person name="Liu Y."/>
            <person name="Xu W."/>
            <person name="Pan J."/>
            <person name="Luo Z.H."/>
            <person name="Li M."/>
        </authorList>
    </citation>
    <scope>NUCLEOTIDE SEQUENCE [LARGE SCALE GENOMIC DNA]</scope>
    <source>
        <strain evidence="2">SpSt-508</strain>
    </source>
</reference>
<feature type="compositionally biased region" description="Acidic residues" evidence="1">
    <location>
        <begin position="284"/>
        <end position="295"/>
    </location>
</feature>
<dbReference type="EMBL" id="DSVQ01000016">
    <property type="protein sequence ID" value="HGT40314.1"/>
    <property type="molecule type" value="Genomic_DNA"/>
</dbReference>
<feature type="region of interest" description="Disordered" evidence="1">
    <location>
        <begin position="268"/>
        <end position="295"/>
    </location>
</feature>
<comment type="caution">
    <text evidence="2">The sequence shown here is derived from an EMBL/GenBank/DDBJ whole genome shotgun (WGS) entry which is preliminary data.</text>
</comment>
<proteinExistence type="predicted"/>
<name>A0A7C4LMH5_9PLAN</name>
<organism evidence="2">
    <name type="scientific">Schlesneria paludicola</name>
    <dbReference type="NCBI Taxonomy" id="360056"/>
    <lineage>
        <taxon>Bacteria</taxon>
        <taxon>Pseudomonadati</taxon>
        <taxon>Planctomycetota</taxon>
        <taxon>Planctomycetia</taxon>
        <taxon>Planctomycetales</taxon>
        <taxon>Planctomycetaceae</taxon>
        <taxon>Schlesneria</taxon>
    </lineage>
</organism>
<gene>
    <name evidence="2" type="ORF">ENS64_13785</name>
</gene>
<sequence>MKVLKALKSSVRPLLDEHFRSGEIPSIDVEPHEYHLDWERSIEPLEYVIDEAMRKFRSTPDKSDAWLAPRVHATLRLTRRQAAEKTIWYWLNIVAMPDYVRWRFEYEDNAVPLDRFVGEDSKNAIGRLWWAAELTRNGPDYSEMARLPLRFFVSWQPLDAMHNRSAAIAVCRFSRQFNQGKGLTDSQSERLAKAFNFRLSTLLLDALAPEPPLDITAIQEWCQEPIDETKYLNELPTGPDENPVPEESIAAVMAVLDQLATEIDLAEFKRKRPASSESTSPSDAESEEVELPAAE</sequence>
<dbReference type="Pfam" id="PF19866">
    <property type="entry name" value="DUF6339"/>
    <property type="match status" value="1"/>
</dbReference>
<dbReference type="InterPro" id="IPR045920">
    <property type="entry name" value="DUF6339"/>
</dbReference>
<accession>A0A7C4LMH5</accession>
<dbReference type="AlphaFoldDB" id="A0A7C4LMH5"/>
<protein>
    <submittedName>
        <fullName evidence="2">Uncharacterized protein</fullName>
    </submittedName>
</protein>